<feature type="compositionally biased region" description="Low complexity" evidence="1">
    <location>
        <begin position="1232"/>
        <end position="1243"/>
    </location>
</feature>
<feature type="compositionally biased region" description="Basic and acidic residues" evidence="1">
    <location>
        <begin position="1354"/>
        <end position="1365"/>
    </location>
</feature>
<feature type="compositionally biased region" description="Low complexity" evidence="1">
    <location>
        <begin position="1950"/>
        <end position="1961"/>
    </location>
</feature>
<feature type="region of interest" description="Disordered" evidence="1">
    <location>
        <begin position="562"/>
        <end position="669"/>
    </location>
</feature>
<feature type="region of interest" description="Disordered" evidence="1">
    <location>
        <begin position="1516"/>
        <end position="1549"/>
    </location>
</feature>
<feature type="compositionally biased region" description="Polar residues" evidence="1">
    <location>
        <begin position="1134"/>
        <end position="1151"/>
    </location>
</feature>
<proteinExistence type="predicted"/>
<feature type="region of interest" description="Disordered" evidence="1">
    <location>
        <begin position="472"/>
        <end position="494"/>
    </location>
</feature>
<feature type="compositionally biased region" description="Polar residues" evidence="1">
    <location>
        <begin position="1872"/>
        <end position="1889"/>
    </location>
</feature>
<feature type="compositionally biased region" description="Basic and acidic residues" evidence="1">
    <location>
        <begin position="2092"/>
        <end position="2104"/>
    </location>
</feature>
<feature type="region of interest" description="Disordered" evidence="1">
    <location>
        <begin position="1354"/>
        <end position="1375"/>
    </location>
</feature>
<feature type="compositionally biased region" description="Low complexity" evidence="1">
    <location>
        <begin position="598"/>
        <end position="615"/>
    </location>
</feature>
<feature type="region of interest" description="Disordered" evidence="1">
    <location>
        <begin position="1082"/>
        <end position="1243"/>
    </location>
</feature>
<accession>A0A2G9USW0</accession>
<evidence type="ECO:0000313" key="2">
    <source>
        <dbReference type="EMBL" id="PIO73317.1"/>
    </source>
</evidence>
<feature type="compositionally biased region" description="Low complexity" evidence="1">
    <location>
        <begin position="644"/>
        <end position="657"/>
    </location>
</feature>
<feature type="compositionally biased region" description="Basic and acidic residues" evidence="1">
    <location>
        <begin position="1118"/>
        <end position="1133"/>
    </location>
</feature>
<feature type="region of interest" description="Disordered" evidence="1">
    <location>
        <begin position="2088"/>
        <end position="2117"/>
    </location>
</feature>
<reference evidence="2 3" key="1">
    <citation type="submission" date="2015-09" db="EMBL/GenBank/DDBJ databases">
        <title>Draft genome of the parasitic nematode Teladorsagia circumcincta isolate WARC Sus (inbred).</title>
        <authorList>
            <person name="Mitreva M."/>
        </authorList>
    </citation>
    <scope>NUCLEOTIDE SEQUENCE [LARGE SCALE GENOMIC DNA]</scope>
    <source>
        <strain evidence="2 3">S</strain>
    </source>
</reference>
<feature type="region of interest" description="Disordered" evidence="1">
    <location>
        <begin position="1264"/>
        <end position="1340"/>
    </location>
</feature>
<feature type="compositionally biased region" description="Basic and acidic residues" evidence="1">
    <location>
        <begin position="2379"/>
        <end position="2390"/>
    </location>
</feature>
<feature type="region of interest" description="Disordered" evidence="1">
    <location>
        <begin position="1407"/>
        <end position="1427"/>
    </location>
</feature>
<feature type="compositionally biased region" description="Basic and acidic residues" evidence="1">
    <location>
        <begin position="286"/>
        <end position="306"/>
    </location>
</feature>
<evidence type="ECO:0000256" key="1">
    <source>
        <dbReference type="SAM" id="MobiDB-lite"/>
    </source>
</evidence>
<feature type="region of interest" description="Disordered" evidence="1">
    <location>
        <begin position="808"/>
        <end position="835"/>
    </location>
</feature>
<feature type="compositionally biased region" description="Polar residues" evidence="1">
    <location>
        <begin position="1592"/>
        <end position="1601"/>
    </location>
</feature>
<feature type="compositionally biased region" description="Basic and acidic residues" evidence="1">
    <location>
        <begin position="1304"/>
        <end position="1313"/>
    </location>
</feature>
<feature type="region of interest" description="Disordered" evidence="1">
    <location>
        <begin position="1980"/>
        <end position="2013"/>
    </location>
</feature>
<keyword evidence="3" id="KW-1185">Reference proteome</keyword>
<feature type="region of interest" description="Disordered" evidence="1">
    <location>
        <begin position="2376"/>
        <end position="2407"/>
    </location>
</feature>
<sequence>MAVPESPSRQAIPSWAYEEPGMAIPKAYEEPDMAIPKETEVPPEPKLTQEELDHIAYIQKLAEETSFAVEPPSQTPVLKETGAFVQGEELTQEELDHIAYIQKLAEETSFAVEPPPRPAPPSAIEEERRKDSFVTDEADQPRYAAELESEESREESEATSGADQELTSDMGSPPPMYERTSSLLEEEKEEPVAETSFDEVDYRRMAVPESPSRQAIPSWAYEEPDMAIPKAYEAPDMAIPKETEVPPEPTLTQEELDHIAYIQKLAEDTSFAVEPPPRPAPPSAIEEERGKDSFVTDEADQPRHGGELLSEESREESEATSGADQELTSDMDSPPPVYERSPPLLVDYRTTPTISSNLEKEEAAATSVDRSMHEILPESRLHPDSQLLSKRIADAANLHSVTTELPQNPMFLHRDILESVTQFKESYNLSQAAHLNSREETLPYNLPSREDTSTNQTVLAEPDEGLRSIHTAEPTSSSFHSDVEQQSRTSYEPAVDSLVTRDIPGSESSSLFDHQNNTFLGMSAGERITFGTCDSHFPDETLKEGDGTTFHIDSYSSLMYSKQADTDDSGTNGNKQSAAFEGSPQGTEEIPQGSEENSQGSGETSQNSSQSSGVDSHTRSQERSSSQRGSKVRVIYTDHSLRASQSSHPDSPSTSIPLEDTPLEDRSGEETVEYITKPWPEIGVTVDAIESPSGKVLRRSLSEVAQEGSEPQAQDSIRFSLSSNCVANICSEHHAFLNAYELCEQHSFTDSRDLLCNVDFLCRLNFAAHRITEDIADEAGRDLRLHFRTQSNPRARYFTDSSLTRHSTSVSTSFDDDQNNGSSGVESRASTESPIRLPDHALEGLSQTELDHVMAVLSKSNRSVSPNMSRRSSSALRMLPDMENLSDAERQHIQNVLEKAENRTPYMIKLPLSHQLTARTESFQSSRTSLDDGYDNQLQSVDDAIRKVEQRAESKQTFKSSSQDLSKPPKTEEVDEALDITTTASREIQAAKSASPEAPLPSTTSPIPTPSLEGFGSLLRKASSAIFHATDIWAKEPASGAASPSPPAATSPSISNMEKIEHIQKVAKLADEDLDGGRSIHIAFGSLQPRMTGPRRSSETEPKRSAVGQGQSELTFEELEHIRKVSESAERELSSFTTKPSKAEPSTSSRPSKVEEHGGTGLTQEELDHINRIAKLAMQDEGPRGYSQPVRPELPSQAVPEDRGTLPKKSDTGSATSPSGSLLSTDEQHGRGSTSGLSPSSSFMFSMKRLSGFGLTSLKNVVYGSEEPKSPANSAAKDEPKALSEPEKTRLADNLLSDVPLPKEPTDVHREEQYQPEELSQKSVATPAPPSQEAPTLTQEELDHINRITQMAMEQERKQYEEHPHSSPSTSSSIFGAKSLTGFGLKAFKGVMQKADEARTVLEDVAVKGEAQPKPRASQGEQPQLTQEELDHIARVTQMAEVVEARREIQPIRPPSIQEPPELTQEELDHINRVAQMAMGVEAPRGISAPSHVTRQEPAQISQEELDHIRRINEMAAREESSQGPRQPLSEMSAPHDHPEGRALATSTFSPKAISGFGFKAVKDAMQKAEHARTVLEDLTKMQKGHAPPPTSQEEPAQLTQEELDHINKIAQIAMEEEGKQVIHHQLPTELEEPERRAVKADQPPPEPHARLEEPREELTPASPRSPVPIFDKKSFTGFGMKAFKGVMQKAEEARTAFEDLAVRQEIRSPLPQPKEKPIGLTQEELDHINRINQMALQEDTAQQGLLPVMTAAGGPAELTQEELDHINRTTQRAMEEDSGPVFSRGVSEESPYDESSMSEEVSDEQSAESHTPSSPLEGAIGEEQSTPSLFDSTVFSTKSLSGFGLKAFKGVMQKAEGARTALEDLAIKQEVQPSPSTVSEEKPSQLTQEELDHINRINQMAMEEEQKHEVRAQPLSPSGPGELTQEELDHINRIAQLATEDENNLGVRQLPQAPQQPPAQLTQEELDHINRIAQLAMENGGMKPDGSSVQPQPHTSALVEPKEELLPSARRSSSPLFGTKALGGFGLKAFKGVMQKAEEAKAAFEGRTGVAQGQMAIGDSGRSSVGSTELIVDDEDRISIGQEAIDYESELDVHHDARPEKKRSPPSSTHPMESYSGLGFKSFKDVMHKVGEVNDAIGEAASGTMSKGPHRPESGKPSIAQEREAGAALPIREERELPVDTSQHGELDSLDSDLLKKEDRSANVAEEVETGSIRSVEGDSSRRSSFASSLFGMKPLTGFGFTTFKDVIHKAEEAKTALGEMTKGKALAETPRTSDGSVSAGSEPQLTQEELDHISRITQIAMEEDSRPGGPPLAVEKPAELTQEELDHINRIAQIAMEEESKQGVLPPPPATHMQSAELTQEELDHINRITQMAMEEESGKEISRDGSRKPVQRGQSPAEPAEKYKATTSSLFTTKAFTGFGVKAFKGVMQKAEDARTALEDLGMKQEVRPPPPVSHEIPAQLTQEELDHIERISRMAMEERGTVDARIPSSLLPESSTEFVEQELDHTSRIVQMAIEDEGQVEEAAQFWVEGFQAPAADEQDRAVWDDDMMPKYQESPVSSTGSAWNQSGMSQKSSGFDIRSIPEMVNKPNLSQWYEEQLSFMKESIADEEEEIYRPSEEDHEPSPG</sequence>
<feature type="compositionally biased region" description="Acidic residues" evidence="1">
    <location>
        <begin position="1791"/>
        <end position="1807"/>
    </location>
</feature>
<organism evidence="2 3">
    <name type="scientific">Teladorsagia circumcincta</name>
    <name type="common">Brown stomach worm</name>
    <name type="synonym">Ostertagia circumcincta</name>
    <dbReference type="NCBI Taxonomy" id="45464"/>
    <lineage>
        <taxon>Eukaryota</taxon>
        <taxon>Metazoa</taxon>
        <taxon>Ecdysozoa</taxon>
        <taxon>Nematoda</taxon>
        <taxon>Chromadorea</taxon>
        <taxon>Rhabditida</taxon>
        <taxon>Rhabditina</taxon>
        <taxon>Rhabditomorpha</taxon>
        <taxon>Strongyloidea</taxon>
        <taxon>Trichostrongylidae</taxon>
        <taxon>Teladorsagia</taxon>
    </lineage>
</organism>
<feature type="compositionally biased region" description="Basic and acidic residues" evidence="1">
    <location>
        <begin position="1200"/>
        <end position="1211"/>
    </location>
</feature>
<feature type="region of interest" description="Disordered" evidence="1">
    <location>
        <begin position="950"/>
        <end position="975"/>
    </location>
</feature>
<feature type="region of interest" description="Disordered" evidence="1">
    <location>
        <begin position="1617"/>
        <end position="1671"/>
    </location>
</feature>
<evidence type="ECO:0000313" key="3">
    <source>
        <dbReference type="Proteomes" id="UP000230423"/>
    </source>
</evidence>
<feature type="compositionally biased region" description="Basic and acidic residues" evidence="1">
    <location>
        <begin position="2169"/>
        <end position="2202"/>
    </location>
</feature>
<feature type="region of interest" description="Disordered" evidence="1">
    <location>
        <begin position="107"/>
        <end position="200"/>
    </location>
</feature>
<feature type="region of interest" description="Disordered" evidence="1">
    <location>
        <begin position="2169"/>
        <end position="2223"/>
    </location>
</feature>
<feature type="compositionally biased region" description="Polar residues" evidence="1">
    <location>
        <begin position="808"/>
        <end position="833"/>
    </location>
</feature>
<protein>
    <submittedName>
        <fullName evidence="2">Uncharacterized protein</fullName>
    </submittedName>
</protein>
<feature type="region of interest" description="Disordered" evidence="1">
    <location>
        <begin position="255"/>
        <end position="366"/>
    </location>
</feature>
<feature type="compositionally biased region" description="Polar residues" evidence="1">
    <location>
        <begin position="2559"/>
        <end position="2578"/>
    </location>
</feature>
<feature type="compositionally biased region" description="Polar residues" evidence="1">
    <location>
        <begin position="319"/>
        <end position="331"/>
    </location>
</feature>
<feature type="region of interest" description="Disordered" evidence="1">
    <location>
        <begin position="1582"/>
        <end position="1603"/>
    </location>
</feature>
<feature type="compositionally biased region" description="Basic and acidic residues" evidence="1">
    <location>
        <begin position="1648"/>
        <end position="1659"/>
    </location>
</feature>
<feature type="region of interest" description="Disordered" evidence="1">
    <location>
        <begin position="1903"/>
        <end position="1961"/>
    </location>
</feature>
<feature type="region of interest" description="Disordered" evidence="1">
    <location>
        <begin position="2557"/>
        <end position="2580"/>
    </location>
</feature>
<gene>
    <name evidence="2" type="ORF">TELCIR_04704</name>
</gene>
<feature type="region of interest" description="Disordered" evidence="1">
    <location>
        <begin position="2608"/>
        <end position="2629"/>
    </location>
</feature>
<dbReference type="OrthoDB" id="5877729at2759"/>
<feature type="region of interest" description="Disordered" evidence="1">
    <location>
        <begin position="2265"/>
        <end position="2289"/>
    </location>
</feature>
<feature type="compositionally biased region" description="Low complexity" evidence="1">
    <location>
        <begin position="1000"/>
        <end position="1011"/>
    </location>
</feature>
<feature type="compositionally biased region" description="Polar residues" evidence="1">
    <location>
        <begin position="2272"/>
        <end position="2289"/>
    </location>
</feature>
<name>A0A2G9USW0_TELCI</name>
<feature type="compositionally biased region" description="Polar residues" evidence="1">
    <location>
        <begin position="473"/>
        <end position="490"/>
    </location>
</feature>
<feature type="region of interest" description="Disordered" evidence="1">
    <location>
        <begin position="988"/>
        <end position="1011"/>
    </location>
</feature>
<feature type="compositionally biased region" description="Basic and acidic residues" evidence="1">
    <location>
        <begin position="1276"/>
        <end position="1291"/>
    </location>
</feature>
<feature type="region of interest" description="Disordered" evidence="1">
    <location>
        <begin position="1760"/>
        <end position="1831"/>
    </location>
</feature>
<feature type="compositionally biased region" description="Polar residues" evidence="1">
    <location>
        <begin position="1212"/>
        <end position="1225"/>
    </location>
</feature>
<feature type="region of interest" description="Disordered" evidence="1">
    <location>
        <begin position="1867"/>
        <end position="1891"/>
    </location>
</feature>
<dbReference type="EMBL" id="KZ345477">
    <property type="protein sequence ID" value="PIO73317.1"/>
    <property type="molecule type" value="Genomic_DNA"/>
</dbReference>
<dbReference type="Proteomes" id="UP000230423">
    <property type="component" value="Unassembled WGS sequence"/>
</dbReference>